<organism evidence="2 3">
    <name type="scientific">Pseudomonas delhiensis</name>
    <dbReference type="NCBI Taxonomy" id="366289"/>
    <lineage>
        <taxon>Bacteria</taxon>
        <taxon>Pseudomonadati</taxon>
        <taxon>Pseudomonadota</taxon>
        <taxon>Gammaproteobacteria</taxon>
        <taxon>Pseudomonadales</taxon>
        <taxon>Pseudomonadaceae</taxon>
        <taxon>Pseudomonas</taxon>
    </lineage>
</organism>
<evidence type="ECO:0000259" key="1">
    <source>
        <dbReference type="Pfam" id="PF19077"/>
    </source>
</evidence>
<dbReference type="NCBIfam" id="NF033510">
    <property type="entry name" value="Ca_tandemer"/>
    <property type="match status" value="3"/>
</dbReference>
<feature type="non-terminal residue" evidence="2">
    <location>
        <position position="1"/>
    </location>
</feature>
<dbReference type="Pfam" id="PF19077">
    <property type="entry name" value="Big_13"/>
    <property type="match status" value="3"/>
</dbReference>
<evidence type="ECO:0000313" key="2">
    <source>
        <dbReference type="EMBL" id="SNT57318.1"/>
    </source>
</evidence>
<name>A0ABY1T4N2_9PSED</name>
<protein>
    <recommendedName>
        <fullName evidence="1">Bacterial Ig-like domain-containing protein</fullName>
    </recommendedName>
</protein>
<dbReference type="InterPro" id="IPR013783">
    <property type="entry name" value="Ig-like_fold"/>
</dbReference>
<dbReference type="InterPro" id="IPR044016">
    <property type="entry name" value="Big_13"/>
</dbReference>
<gene>
    <name evidence="2" type="ORF">SAMN06295949_1781</name>
</gene>
<feature type="domain" description="Bacterial Ig-like" evidence="1">
    <location>
        <begin position="189"/>
        <end position="275"/>
    </location>
</feature>
<evidence type="ECO:0000313" key="3">
    <source>
        <dbReference type="Proteomes" id="UP000198309"/>
    </source>
</evidence>
<feature type="domain" description="Bacterial Ig-like" evidence="1">
    <location>
        <begin position="85"/>
        <end position="169"/>
    </location>
</feature>
<keyword evidence="3" id="KW-1185">Reference proteome</keyword>
<dbReference type="Gene3D" id="2.60.40.10">
    <property type="entry name" value="Immunoglobulins"/>
    <property type="match status" value="3"/>
</dbReference>
<feature type="non-terminal residue" evidence="2">
    <location>
        <position position="453"/>
    </location>
</feature>
<dbReference type="EMBL" id="FZPC01000078">
    <property type="protein sequence ID" value="SNT57318.1"/>
    <property type="molecule type" value="Genomic_DNA"/>
</dbReference>
<dbReference type="Proteomes" id="UP000198309">
    <property type="component" value="Unassembled WGS sequence"/>
</dbReference>
<reference evidence="2 3" key="1">
    <citation type="submission" date="2017-06" db="EMBL/GenBank/DDBJ databases">
        <authorList>
            <person name="Varghese N."/>
            <person name="Submissions S."/>
        </authorList>
    </citation>
    <scope>NUCLEOTIDE SEQUENCE [LARGE SCALE GENOMIC DNA]</scope>
    <source>
        <strain evidence="2 3">RLD-1</strain>
    </source>
</reference>
<feature type="domain" description="Bacterial Ig-like" evidence="1">
    <location>
        <begin position="3"/>
        <end position="69"/>
    </location>
</feature>
<proteinExistence type="predicted"/>
<comment type="caution">
    <text evidence="2">The sequence shown here is derived from an EMBL/GenBank/DDBJ whole genome shotgun (WGS) entry which is preliminary data.</text>
</comment>
<sequence length="453" mass="47299">LKGKGNPGDTIIIFDNGEKLEEIEIGEGGTWEFTPEELSDGDHSITVIIQDPAGNQSEPSDEWVITVDTQAPDAPVINSVFDDFGAKTGELASGDATDDQQPTLSGTAEIGSTVVIYANGVEVGRQVVEDGTWSITVDELAEGAHSLTVQAIDKAGNVSEPSAFDLVIDLDIDSIPPAQPVIKSVYDNVGAKTGDLLSGDVTDDNRPQLSGTSEPFATIVIYGNGVEIDRAQADDQGNWSFTPGSDLADGVYNFTTVAMNAAGSSAPSEPFEVIVYTGNGPIQVARLSHMGKDSGHDGQDFVTDNGSIGRLMYGVLSAELAAGQTLQVSTDGGETWYDALVNGTDWAAQDRHGHSDSWNIQTRVMGADGKTGFVMEQNVVLDTTASRAPTSIQLDGTHLLVAFDPSNVAVGDRIAVVADGGTQRFEYTLTAVDIIAGSVSLEVGAVSSASAAL</sequence>
<accession>A0ABY1T4N2</accession>
<dbReference type="RefSeq" id="WP_244906828.1">
    <property type="nucleotide sequence ID" value="NZ_FZPC01000078.1"/>
</dbReference>